<feature type="domain" description="ABC transporter" evidence="11">
    <location>
        <begin position="120"/>
        <end position="374"/>
    </location>
</feature>
<protein>
    <recommendedName>
        <fullName evidence="11">ABC transporter domain-containing protein</fullName>
    </recommendedName>
</protein>
<keyword evidence="5" id="KW-0547">Nucleotide-binding</keyword>
<name>A0A1Y1XAR6_9FUNG</name>
<keyword evidence="7 10" id="KW-1133">Transmembrane helix</keyword>
<reference evidence="12 13" key="1">
    <citation type="submission" date="2016-07" db="EMBL/GenBank/DDBJ databases">
        <title>Pervasive Adenine N6-methylation of Active Genes in Fungi.</title>
        <authorList>
            <consortium name="DOE Joint Genome Institute"/>
            <person name="Mondo S.J."/>
            <person name="Dannebaum R.O."/>
            <person name="Kuo R.C."/>
            <person name="Labutti K."/>
            <person name="Haridas S."/>
            <person name="Kuo A."/>
            <person name="Salamov A."/>
            <person name="Ahrendt S.R."/>
            <person name="Lipzen A."/>
            <person name="Sullivan W."/>
            <person name="Andreopoulos W.B."/>
            <person name="Clum A."/>
            <person name="Lindquist E."/>
            <person name="Daum C."/>
            <person name="Ramamoorthy G.K."/>
            <person name="Gryganskyi A."/>
            <person name="Culley D."/>
            <person name="Magnuson J.K."/>
            <person name="James T.Y."/>
            <person name="O'Malley M.A."/>
            <person name="Stajich J.E."/>
            <person name="Spatafora J.W."/>
            <person name="Visel A."/>
            <person name="Grigoriev I.V."/>
        </authorList>
    </citation>
    <scope>NUCLEOTIDE SEQUENCE [LARGE SCALE GENOMIC DNA]</scope>
    <source>
        <strain evidence="12 13">CBS 931.73</strain>
    </source>
</reference>
<evidence type="ECO:0000256" key="5">
    <source>
        <dbReference type="ARBA" id="ARBA00022741"/>
    </source>
</evidence>
<evidence type="ECO:0000313" key="13">
    <source>
        <dbReference type="Proteomes" id="UP000193498"/>
    </source>
</evidence>
<accession>A0A1Y1XAR6</accession>
<evidence type="ECO:0000256" key="2">
    <source>
        <dbReference type="ARBA" id="ARBA00006012"/>
    </source>
</evidence>
<evidence type="ECO:0000256" key="4">
    <source>
        <dbReference type="ARBA" id="ARBA00022692"/>
    </source>
</evidence>
<proteinExistence type="inferred from homology"/>
<dbReference type="InParanoid" id="A0A1Y1XAR6"/>
<dbReference type="GO" id="GO:0016020">
    <property type="term" value="C:membrane"/>
    <property type="evidence" value="ECO:0007669"/>
    <property type="project" value="UniProtKB-SubCell"/>
</dbReference>
<evidence type="ECO:0000313" key="12">
    <source>
        <dbReference type="EMBL" id="ORX82845.1"/>
    </source>
</evidence>
<dbReference type="Pfam" id="PF06422">
    <property type="entry name" value="PDR_CDR"/>
    <property type="match status" value="2"/>
</dbReference>
<evidence type="ECO:0000256" key="10">
    <source>
        <dbReference type="SAM" id="Phobius"/>
    </source>
</evidence>
<dbReference type="InterPro" id="IPR043926">
    <property type="entry name" value="ABCG_dom"/>
</dbReference>
<keyword evidence="6" id="KW-0067">ATP-binding</keyword>
<dbReference type="GO" id="GO:0016887">
    <property type="term" value="F:ATP hydrolysis activity"/>
    <property type="evidence" value="ECO:0007669"/>
    <property type="project" value="InterPro"/>
</dbReference>
<dbReference type="CDD" id="cd03233">
    <property type="entry name" value="ABCG_PDR_domain1"/>
    <property type="match status" value="1"/>
</dbReference>
<evidence type="ECO:0000256" key="3">
    <source>
        <dbReference type="ARBA" id="ARBA00022448"/>
    </source>
</evidence>
<feature type="transmembrane region" description="Helical" evidence="10">
    <location>
        <begin position="1398"/>
        <end position="1417"/>
    </location>
</feature>
<dbReference type="Proteomes" id="UP000193498">
    <property type="component" value="Unassembled WGS sequence"/>
</dbReference>
<feature type="transmembrane region" description="Helical" evidence="10">
    <location>
        <begin position="518"/>
        <end position="540"/>
    </location>
</feature>
<feature type="transmembrane region" description="Helical" evidence="10">
    <location>
        <begin position="1240"/>
        <end position="1262"/>
    </location>
</feature>
<dbReference type="FunFam" id="3.40.50.300:FF:000054">
    <property type="entry name" value="ABC multidrug transporter atrF"/>
    <property type="match status" value="1"/>
</dbReference>
<feature type="transmembrane region" description="Helical" evidence="10">
    <location>
        <begin position="736"/>
        <end position="754"/>
    </location>
</feature>
<feature type="transmembrane region" description="Helical" evidence="10">
    <location>
        <begin position="560"/>
        <end position="584"/>
    </location>
</feature>
<dbReference type="InterPro" id="IPR003593">
    <property type="entry name" value="AAA+_ATPase"/>
</dbReference>
<evidence type="ECO:0000256" key="8">
    <source>
        <dbReference type="ARBA" id="ARBA00023136"/>
    </source>
</evidence>
<dbReference type="CDD" id="cd03232">
    <property type="entry name" value="ABCG_PDR_domain2"/>
    <property type="match status" value="1"/>
</dbReference>
<feature type="transmembrane region" description="Helical" evidence="10">
    <location>
        <begin position="596"/>
        <end position="614"/>
    </location>
</feature>
<keyword evidence="13" id="KW-1185">Reference proteome</keyword>
<feature type="transmembrane region" description="Helical" evidence="10">
    <location>
        <begin position="626"/>
        <end position="647"/>
    </location>
</feature>
<comment type="caution">
    <text evidence="12">The sequence shown here is derived from an EMBL/GenBank/DDBJ whole genome shotgun (WGS) entry which is preliminary data.</text>
</comment>
<evidence type="ECO:0000256" key="1">
    <source>
        <dbReference type="ARBA" id="ARBA00004141"/>
    </source>
</evidence>
<dbReference type="EMBL" id="MCFE01000658">
    <property type="protein sequence ID" value="ORX82845.1"/>
    <property type="molecule type" value="Genomic_DNA"/>
</dbReference>
<comment type="similarity">
    <text evidence="2">Belongs to the ABC transporter superfamily. ABCG family. PDR (TC 3.A.1.205) subfamily.</text>
</comment>
<dbReference type="InterPro" id="IPR013525">
    <property type="entry name" value="ABC2_TM"/>
</dbReference>
<keyword evidence="3" id="KW-0813">Transport</keyword>
<keyword evidence="8 10" id="KW-0472">Membrane</keyword>
<dbReference type="SUPFAM" id="SSF52540">
    <property type="entry name" value="P-loop containing nucleoside triphosphate hydrolases"/>
    <property type="match status" value="2"/>
</dbReference>
<feature type="compositionally biased region" description="Basic and acidic residues" evidence="9">
    <location>
        <begin position="1"/>
        <end position="10"/>
    </location>
</feature>
<dbReference type="Gene3D" id="3.40.50.300">
    <property type="entry name" value="P-loop containing nucleotide triphosphate hydrolases"/>
    <property type="match status" value="2"/>
</dbReference>
<dbReference type="InterPro" id="IPR034001">
    <property type="entry name" value="ABCG_PDR_1"/>
</dbReference>
<gene>
    <name evidence="12" type="ORF">K493DRAFT_388413</name>
</gene>
<evidence type="ECO:0000256" key="6">
    <source>
        <dbReference type="ARBA" id="ARBA00022840"/>
    </source>
</evidence>
<feature type="transmembrane region" description="Helical" evidence="10">
    <location>
        <begin position="1274"/>
        <end position="1294"/>
    </location>
</feature>
<dbReference type="GO" id="GO:0140359">
    <property type="term" value="F:ABC-type transporter activity"/>
    <property type="evidence" value="ECO:0007669"/>
    <property type="project" value="InterPro"/>
</dbReference>
<feature type="region of interest" description="Disordered" evidence="9">
    <location>
        <begin position="1"/>
        <end position="32"/>
    </location>
</feature>
<dbReference type="Pfam" id="PF19055">
    <property type="entry name" value="ABC2_membrane_7"/>
    <property type="match status" value="1"/>
</dbReference>
<comment type="subcellular location">
    <subcellularLocation>
        <location evidence="1">Membrane</location>
        <topology evidence="1">Multi-pass membrane protein</topology>
    </subcellularLocation>
</comment>
<keyword evidence="4 10" id="KW-0812">Transmembrane</keyword>
<sequence>MSSNNERESCHSGSTVLGDEGQKEKTQDTNLRVRTHFDTEGSTGDWGEGEPNIDVIGATGEYEDLRRELSRISTIHQRSARASSDTEKRIGLTFKNLTVIGDKVGRVYAPDCGTPFRKLGRLFNPFAKREHGDKDEGRVILHEIDGFCKDGEMLFVLGRPGAGCSTLLRVLSNERKQYKKIEGDVSYGGISAEEFAKKYTGEVAYNPEDDFHFPTLTVQETMNFALKCKTPGKRLPDENKKSFVQNVRDTLLKMFGLSHTLHTLVGNEFVRGVSGGERKRLSIAEQMTARAAINMWDGSTKGLDASSALSYIKSLRIMTNIMHKATLVTIYQASESIYREFDKVLVLDEGRCVYFGPATEARQYFISLGFQDVPRQTTSDFLTAVTDPHERKITPGMEDQIPQTSEAMEQAYKKSHIYQRMQQERAEYEDYLSRAAPEKDFRKHVEESKQKHVPNKSPYTTSYVQQVKALTLRQFQLTLGDRAALISRYSSILIKAAIVGTAFLKLPTDNTSGAFTRGGVLFFSLLFNSLVAQAEVPTAMSGRSILYKHKSFAFYYPSAYYIAQMVADIPFMMIQIILFSVILYWTAGLQAEAGKFFNFMFILLVCSFSLTAYFRMFAAYSPNFDVATRTSGLVLVAFLLYTGYLIPQNNMHGWFVWIYWINPLAYGFKALMSNEFHGLRFTCSEFDLVPRGPGYTNIDYQTCTLAGSQPGVNYVDGADYLIKSFGYNTHDMWKDTVTVICWWVLYSILAMIAMEVKQFGRGGFTLNMFKPTKKLAQETGQESRVKVDEKSDDIQLQGTTFTWHNIDYVVPAKGFPEGKQLLNKIDGWVKPGQMTALMGASGAGKTTLLDVLAQRKSIGKVTGDILVDERPIGPDFQRTTGYCEQMDVHNPAVTVRESLQFSAYLRQPAEVSKAEKDAYVEEIIRLLEMEDIADAVIGDVETGVGISVEQRKRLTIGVELVAKPKLVFLDEPTSGLDAQAAFNIIRFMRKLANQGQAVLCTIHQPSAVLFDFFDHMLLLARGGKTVYFGELGPDSKTILGYFERNGAPSCAPDANPAEYILDVINDKRALDWPSIWNESPEKKQTQQTLDHITPKQLTREELKNQREFATPFGTQLKVVWTRMALSWWRNPTYNLGRHMFCTVFSLLLGFSFYKMGHSQGELQARVFALFQSSVMGTIFMNLSQPRFIEERNVYNREHSSKMYGWKPFWLSIMLTELPFLLVTITTFWLIFYYICGYSEASAHAIYSWLMYVVFAFFTISLGQMIASFSSSKQMAALLNPFFFSMLNLFCGVVVPHNSMPGFWRAWMYWLDPFHYWIEGLVVNELHNFKVTCKPDEFYVFNPPSGQTCGQYAGQFLTKAAGYLNNYNATTGCEYCSASLGDDFFVPLGWSYHHRWRNFGFMCMFWLFNIVVTGFVIAKFRSNSR</sequence>
<evidence type="ECO:0000256" key="9">
    <source>
        <dbReference type="SAM" id="MobiDB-lite"/>
    </source>
</evidence>
<dbReference type="PROSITE" id="PS50893">
    <property type="entry name" value="ABC_TRANSPORTER_2"/>
    <property type="match status" value="2"/>
</dbReference>
<evidence type="ECO:0000256" key="7">
    <source>
        <dbReference type="ARBA" id="ARBA00022989"/>
    </source>
</evidence>
<dbReference type="OrthoDB" id="245989at2759"/>
<organism evidence="12 13">
    <name type="scientific">Basidiobolus meristosporus CBS 931.73</name>
    <dbReference type="NCBI Taxonomy" id="1314790"/>
    <lineage>
        <taxon>Eukaryota</taxon>
        <taxon>Fungi</taxon>
        <taxon>Fungi incertae sedis</taxon>
        <taxon>Zoopagomycota</taxon>
        <taxon>Entomophthoromycotina</taxon>
        <taxon>Basidiobolomycetes</taxon>
        <taxon>Basidiobolales</taxon>
        <taxon>Basidiobolaceae</taxon>
        <taxon>Basidiobolus</taxon>
    </lineage>
</organism>
<dbReference type="GO" id="GO:0005524">
    <property type="term" value="F:ATP binding"/>
    <property type="evidence" value="ECO:0007669"/>
    <property type="project" value="UniProtKB-KW"/>
</dbReference>
<dbReference type="InterPro" id="IPR017871">
    <property type="entry name" value="ABC_transporter-like_CS"/>
</dbReference>
<feature type="transmembrane region" description="Helical" evidence="10">
    <location>
        <begin position="1208"/>
        <end position="1234"/>
    </location>
</feature>
<evidence type="ECO:0000259" key="11">
    <source>
        <dbReference type="PROSITE" id="PS50893"/>
    </source>
</evidence>
<dbReference type="InterPro" id="IPR003439">
    <property type="entry name" value="ABC_transporter-like_ATP-bd"/>
</dbReference>
<dbReference type="InterPro" id="IPR027417">
    <property type="entry name" value="P-loop_NTPase"/>
</dbReference>
<dbReference type="InterPro" id="IPR010929">
    <property type="entry name" value="PDR_CDR_ABC"/>
</dbReference>
<dbReference type="Pfam" id="PF01061">
    <property type="entry name" value="ABC2_membrane"/>
    <property type="match status" value="2"/>
</dbReference>
<dbReference type="PANTHER" id="PTHR19241">
    <property type="entry name" value="ATP-BINDING CASSETTE TRANSPORTER"/>
    <property type="match status" value="1"/>
</dbReference>
<feature type="domain" description="ABC transporter" evidence="11">
    <location>
        <begin position="794"/>
        <end position="1047"/>
    </location>
</feature>
<dbReference type="InterPro" id="IPR034003">
    <property type="entry name" value="ABCG_PDR_2"/>
</dbReference>
<dbReference type="SMART" id="SM00382">
    <property type="entry name" value="AAA"/>
    <property type="match status" value="2"/>
</dbReference>
<feature type="transmembrane region" description="Helical" evidence="10">
    <location>
        <begin position="486"/>
        <end position="506"/>
    </location>
</feature>
<dbReference type="Pfam" id="PF00005">
    <property type="entry name" value="ABC_tran"/>
    <property type="match status" value="2"/>
</dbReference>
<dbReference type="PROSITE" id="PS00211">
    <property type="entry name" value="ABC_TRANSPORTER_1"/>
    <property type="match status" value="1"/>
</dbReference>
<dbReference type="STRING" id="1314790.A0A1Y1XAR6"/>